<dbReference type="EMBL" id="CP013189">
    <property type="protein sequence ID" value="ALO45425.1"/>
    <property type="molecule type" value="Genomic_DNA"/>
</dbReference>
<evidence type="ECO:0000256" key="2">
    <source>
        <dbReference type="ARBA" id="ARBA00022729"/>
    </source>
</evidence>
<gene>
    <name evidence="5" type="ORF">PS2015_748</name>
</gene>
<dbReference type="CDD" id="cd13542">
    <property type="entry name" value="PBP2_FutA1_ilke"/>
    <property type="match status" value="1"/>
</dbReference>
<dbReference type="STRING" id="1249552.PS2015_748"/>
<dbReference type="GO" id="GO:0046872">
    <property type="term" value="F:metal ion binding"/>
    <property type="evidence" value="ECO:0007669"/>
    <property type="project" value="UniProtKB-KW"/>
</dbReference>
<reference evidence="5 6" key="1">
    <citation type="submission" date="2015-11" db="EMBL/GenBank/DDBJ databases">
        <authorList>
            <person name="Zhang Y."/>
            <person name="Guo Z."/>
        </authorList>
    </citation>
    <scope>NUCLEOTIDE SEQUENCE [LARGE SCALE GENOMIC DNA]</scope>
    <source>
        <strain evidence="5 6">KCTC 32221</strain>
    </source>
</reference>
<dbReference type="KEGG" id="pspi:PS2015_748"/>
<dbReference type="SUPFAM" id="SSF53850">
    <property type="entry name" value="Periplasmic binding protein-like II"/>
    <property type="match status" value="1"/>
</dbReference>
<keyword evidence="6" id="KW-1185">Reference proteome</keyword>
<keyword evidence="2 4" id="KW-0732">Signal</keyword>
<evidence type="ECO:0000256" key="1">
    <source>
        <dbReference type="ARBA" id="ARBA00008520"/>
    </source>
</evidence>
<dbReference type="PIRSF" id="PIRSF002825">
    <property type="entry name" value="CfbpA"/>
    <property type="match status" value="1"/>
</dbReference>
<feature type="chain" id="PRO_5006601368" evidence="4">
    <location>
        <begin position="26"/>
        <end position="341"/>
    </location>
</feature>
<dbReference type="Gene3D" id="3.40.190.10">
    <property type="entry name" value="Periplasmic binding protein-like II"/>
    <property type="match status" value="2"/>
</dbReference>
<dbReference type="PANTHER" id="PTHR30006">
    <property type="entry name" value="THIAMINE-BINDING PERIPLASMIC PROTEIN-RELATED"/>
    <property type="match status" value="1"/>
</dbReference>
<protein>
    <submittedName>
        <fullName evidence="5">Ferric iron ABC transporter, iron-binding protein</fullName>
    </submittedName>
</protein>
<evidence type="ECO:0000256" key="4">
    <source>
        <dbReference type="SAM" id="SignalP"/>
    </source>
</evidence>
<evidence type="ECO:0000313" key="6">
    <source>
        <dbReference type="Proteomes" id="UP000065641"/>
    </source>
</evidence>
<dbReference type="AlphaFoldDB" id="A0A0S2KAQ2"/>
<keyword evidence="3" id="KW-0408">Iron</keyword>
<dbReference type="PANTHER" id="PTHR30006:SF15">
    <property type="entry name" value="IRON-UTILIZATION PERIPLASMIC PROTEIN"/>
    <property type="match status" value="1"/>
</dbReference>
<proteinExistence type="inferred from homology"/>
<evidence type="ECO:0000313" key="5">
    <source>
        <dbReference type="EMBL" id="ALO45425.1"/>
    </source>
</evidence>
<accession>A0A0S2KAQ2</accession>
<feature type="binding site" evidence="3">
    <location>
        <position position="222"/>
    </location>
    <ligand>
        <name>Fe cation</name>
        <dbReference type="ChEBI" id="CHEBI:24875"/>
    </ligand>
</feature>
<dbReference type="InterPro" id="IPR026045">
    <property type="entry name" value="Ferric-bd"/>
</dbReference>
<organism evidence="5 6">
    <name type="scientific">Pseudohongiella spirulinae</name>
    <dbReference type="NCBI Taxonomy" id="1249552"/>
    <lineage>
        <taxon>Bacteria</taxon>
        <taxon>Pseudomonadati</taxon>
        <taxon>Pseudomonadota</taxon>
        <taxon>Gammaproteobacteria</taxon>
        <taxon>Pseudomonadales</taxon>
        <taxon>Pseudohongiellaceae</taxon>
        <taxon>Pseudohongiella</taxon>
    </lineage>
</organism>
<dbReference type="Pfam" id="PF13343">
    <property type="entry name" value="SBP_bac_6"/>
    <property type="match status" value="1"/>
</dbReference>
<dbReference type="OrthoDB" id="9769567at2"/>
<dbReference type="GO" id="GO:0030288">
    <property type="term" value="C:outer membrane-bounded periplasmic space"/>
    <property type="evidence" value="ECO:0007669"/>
    <property type="project" value="TreeGrafter"/>
</dbReference>
<comment type="similarity">
    <text evidence="1">Belongs to the bacterial solute-binding protein 1 family.</text>
</comment>
<dbReference type="Proteomes" id="UP000065641">
    <property type="component" value="Chromosome"/>
</dbReference>
<evidence type="ECO:0000256" key="3">
    <source>
        <dbReference type="PIRSR" id="PIRSR002825-1"/>
    </source>
</evidence>
<name>A0A0S2KAQ2_9GAMM</name>
<feature type="binding site" evidence="3">
    <location>
        <position position="223"/>
    </location>
    <ligand>
        <name>Fe cation</name>
        <dbReference type="ChEBI" id="CHEBI:24875"/>
    </ligand>
</feature>
<feature type="signal peptide" evidence="4">
    <location>
        <begin position="1"/>
        <end position="25"/>
    </location>
</feature>
<dbReference type="RefSeq" id="WP_058020967.1">
    <property type="nucleotide sequence ID" value="NZ_CP013189.1"/>
</dbReference>
<sequence length="341" mass="37572" precursor="true">MNLFKKCAVTIALTLSALSIAQSQAAEVNIYSAREENLIKPILDRFSEQTGITVNLITAGADELTTRMELEGANTPADLLLTVDVGRLHRAKEMGLLQPVSSSVLEQRIPAKYRDSEGYWFAASLRSRVIVYDHSRVSPDQLSTYEDLADPKWRGKICIRSSSNIYNQSLTASMVAHHGVEETEQWARGLVANMARAPQGGDRDQIAAVAIGQCELAVVNTYYLAGMLNATSEAQREQAEQVSVFWPNQQDRGAHINISGAGLSRYAPNKEAAIQLMEFLVSDEAQAWYAEANNEYPVRDDVPVSDTLAAWGTFKADDLALDQLGIHNAEGVRLMDRAGWR</sequence>
<dbReference type="PATRIC" id="fig|1249552.3.peg.753"/>
<keyword evidence="3" id="KW-0479">Metal-binding</keyword>